<gene>
    <name evidence="3" type="ORF">D0Y96_19095</name>
</gene>
<dbReference type="EMBL" id="QVQT01000008">
    <property type="protein sequence ID" value="RFU14922.1"/>
    <property type="molecule type" value="Genomic_DNA"/>
</dbReference>
<dbReference type="AlphaFoldDB" id="A0A372IIZ6"/>
<dbReference type="Pfam" id="PF04972">
    <property type="entry name" value="BON"/>
    <property type="match status" value="1"/>
</dbReference>
<reference evidence="3 4" key="1">
    <citation type="submission" date="2018-08" db="EMBL/GenBank/DDBJ databases">
        <title>Acidipila sp. 4G-K13, an acidobacterium isolated from forest soil.</title>
        <authorList>
            <person name="Gao Z.-H."/>
            <person name="Qiu L.-H."/>
        </authorList>
    </citation>
    <scope>NUCLEOTIDE SEQUENCE [LARGE SCALE GENOMIC DNA]</scope>
    <source>
        <strain evidence="3 4">4G-K13</strain>
    </source>
</reference>
<evidence type="ECO:0000256" key="1">
    <source>
        <dbReference type="SAM" id="MobiDB-lite"/>
    </source>
</evidence>
<dbReference type="InterPro" id="IPR051686">
    <property type="entry name" value="Lipoprotein_DolP"/>
</dbReference>
<dbReference type="Gene3D" id="3.30.1340.30">
    <property type="match status" value="1"/>
</dbReference>
<comment type="caution">
    <text evidence="3">The sequence shown here is derived from an EMBL/GenBank/DDBJ whole genome shotgun (WGS) entry which is preliminary data.</text>
</comment>
<evidence type="ECO:0000313" key="3">
    <source>
        <dbReference type="EMBL" id="RFU14922.1"/>
    </source>
</evidence>
<dbReference type="PANTHER" id="PTHR34606:SF15">
    <property type="entry name" value="BON DOMAIN-CONTAINING PROTEIN"/>
    <property type="match status" value="1"/>
</dbReference>
<protein>
    <submittedName>
        <fullName evidence="3">BON domain-containing protein</fullName>
    </submittedName>
</protein>
<feature type="compositionally biased region" description="Pro residues" evidence="1">
    <location>
        <begin position="158"/>
        <end position="186"/>
    </location>
</feature>
<feature type="region of interest" description="Disordered" evidence="1">
    <location>
        <begin position="144"/>
        <end position="218"/>
    </location>
</feature>
<name>A0A372IIZ6_9BACT</name>
<dbReference type="InterPro" id="IPR007055">
    <property type="entry name" value="BON_dom"/>
</dbReference>
<sequence>MTLRVRLVIHGMRVNETRRRGCTYMDSRHNAVFLSRGLRRGAAALAVGACLWFPAAVTGFAQDANSGAGAQQGTRTDADIQADVTNAITHDASLQNQQVTVTAANGQVTLSGTVQTEQQRQQAETLAAGVDGVSGIQNSITAAGGADQNTAQPQQGSVPPPADENTQPPAPASAGQPPPPPPPDQPNQPARAPYPAQPGYYGNPNPQGYSNAPEQPISGPVTLPVGTLVQVRLDEPLDTAHIKDGAVFQATAANDVYVGNVLAIPRGATLQGSVVDAKNTGSGKLGGNAELALQVTALNLGANHYELATDTWSSKGPNKAGYTAGNTVGGAAIGAIIGGIIGRGAGAAVGAGVGAAAGMAGSAATNGPRLYLPAEALLDFHLATPVTVQPVSWQEARRLASNVPQLHRRPAYYAGPRPYGYPYPYYGGYYSYPR</sequence>
<feature type="compositionally biased region" description="Polar residues" evidence="1">
    <location>
        <begin position="204"/>
        <end position="213"/>
    </location>
</feature>
<accession>A0A372IIZ6</accession>
<feature type="compositionally biased region" description="Polar residues" evidence="1">
    <location>
        <begin position="144"/>
        <end position="157"/>
    </location>
</feature>
<proteinExistence type="predicted"/>
<evidence type="ECO:0000259" key="2">
    <source>
        <dbReference type="PROSITE" id="PS50914"/>
    </source>
</evidence>
<dbReference type="PROSITE" id="PS50914">
    <property type="entry name" value="BON"/>
    <property type="match status" value="1"/>
</dbReference>
<feature type="domain" description="BON" evidence="2">
    <location>
        <begin position="76"/>
        <end position="144"/>
    </location>
</feature>
<dbReference type="PANTHER" id="PTHR34606">
    <property type="entry name" value="BON DOMAIN-CONTAINING PROTEIN"/>
    <property type="match status" value="1"/>
</dbReference>
<dbReference type="Proteomes" id="UP000264702">
    <property type="component" value="Unassembled WGS sequence"/>
</dbReference>
<evidence type="ECO:0000313" key="4">
    <source>
        <dbReference type="Proteomes" id="UP000264702"/>
    </source>
</evidence>
<keyword evidence="4" id="KW-1185">Reference proteome</keyword>
<organism evidence="3 4">
    <name type="scientific">Paracidobacterium acidisoli</name>
    <dbReference type="NCBI Taxonomy" id="2303751"/>
    <lineage>
        <taxon>Bacteria</taxon>
        <taxon>Pseudomonadati</taxon>
        <taxon>Acidobacteriota</taxon>
        <taxon>Terriglobia</taxon>
        <taxon>Terriglobales</taxon>
        <taxon>Acidobacteriaceae</taxon>
        <taxon>Paracidobacterium</taxon>
    </lineage>
</organism>